<dbReference type="Pfam" id="PF19326">
    <property type="entry name" value="AMP_deaminase"/>
    <property type="match status" value="1"/>
</dbReference>
<organism evidence="10">
    <name type="scientific">Albugo laibachii Nc14</name>
    <dbReference type="NCBI Taxonomy" id="890382"/>
    <lineage>
        <taxon>Eukaryota</taxon>
        <taxon>Sar</taxon>
        <taxon>Stramenopiles</taxon>
        <taxon>Oomycota</taxon>
        <taxon>Peronosporomycetes</taxon>
        <taxon>Albuginales</taxon>
        <taxon>Albuginaceae</taxon>
        <taxon>Albugo</taxon>
    </lineage>
</organism>
<keyword evidence="8" id="KW-0546">Nucleotide metabolism</keyword>
<dbReference type="NCBIfam" id="TIGR01429">
    <property type="entry name" value="AMP_deaminase"/>
    <property type="match status" value="1"/>
</dbReference>
<keyword evidence="7" id="KW-0862">Zinc</keyword>
<dbReference type="SUPFAM" id="SSF51556">
    <property type="entry name" value="Metallo-dependent hydrolases"/>
    <property type="match status" value="1"/>
</dbReference>
<evidence type="ECO:0000256" key="3">
    <source>
        <dbReference type="ARBA" id="ARBA00006676"/>
    </source>
</evidence>
<dbReference type="GO" id="GO:0046033">
    <property type="term" value="P:AMP metabolic process"/>
    <property type="evidence" value="ECO:0007669"/>
    <property type="project" value="TreeGrafter"/>
</dbReference>
<evidence type="ECO:0000256" key="7">
    <source>
        <dbReference type="ARBA" id="ARBA00022833"/>
    </source>
</evidence>
<dbReference type="Gene3D" id="4.10.800.20">
    <property type="match status" value="1"/>
</dbReference>
<dbReference type="PROSITE" id="PS00485">
    <property type="entry name" value="A_DEAMINASE"/>
    <property type="match status" value="1"/>
</dbReference>
<evidence type="ECO:0000313" key="10">
    <source>
        <dbReference type="EMBL" id="CCA25981.1"/>
    </source>
</evidence>
<dbReference type="GO" id="GO:0032264">
    <property type="term" value="P:IMP salvage"/>
    <property type="evidence" value="ECO:0007669"/>
    <property type="project" value="UniProtKB-UniPathway"/>
</dbReference>
<dbReference type="InterPro" id="IPR006329">
    <property type="entry name" value="AMPD"/>
</dbReference>
<dbReference type="GO" id="GO:0046872">
    <property type="term" value="F:metal ion binding"/>
    <property type="evidence" value="ECO:0007669"/>
    <property type="project" value="UniProtKB-KW"/>
</dbReference>
<sequence length="727" mass="84541">MSARLREDSDSDENDVLSSICVASRMLEKDLTRTAVAHMLELNEVNRGDAEDDADIEAAFGESQLKASVLQRVQSEARLRRLTEMDTRDKNPDAAEDLFERIPDPYMQYSSFQRIQITTTDDDIDRETREVCELIRKCLALRKKWVNVIDVDIPLSRRISSEENIHSPRSSHLRHREELSYDPFSRPITATSSHHFKMQDGVVQVFGQDEHSAESLFPVRSMMEYYRDLFELKRIINFGPVKSLCYKRLQLLEARFNLHTLLNAERELMAQKTVPHRDFYNIRKVDTHVHHSACMNQKHLLRFIKSRLRNSPGEIVIHRDGKYMTLSEVFRSLNLTAYDLSVDTLDMHACNTFQRFDRFNLKYNPAGQSRLREIFLKTDNHISGKYLAEITHEVMSDLKANKYQLVEWRISIYGRKASEWNTLANWFYSNRLASPHVRWMIQIPRLYFLYRISNEIKNFQEMLECIFLPLFEVSRAPSSNPALHYFLETMVGFDSVDDESKVEPLRAERGKNLPFPSDWTNEYNPPYDYWCYYIHANLSVLNAFRASKGLSTFSFRPHSGEAGDPEHLAATFLTANGINHGITLRKAVALQYLYYLTQIGIAMSPLSNNRLFLDYHRNPFPLYHARGLNVSLSTDDPLLLHYTKDPLVEEYSVAAQVWKLSSTDICEIARNSVLQSGFEHAFKEHFLGKKYSLPGAQGNDIRMTNVPDIRVNYRHETLESELAFIQN</sequence>
<comment type="cofactor">
    <cofactor evidence="1 9">
        <name>Zn(2+)</name>
        <dbReference type="ChEBI" id="CHEBI:29105"/>
    </cofactor>
</comment>
<gene>
    <name evidence="10" type="primary">AlNc14C338G10756</name>
    <name evidence="10" type="ORF">ALNC14_121250</name>
</gene>
<dbReference type="UniPathway" id="UPA00591">
    <property type="reaction ID" value="UER00663"/>
</dbReference>
<dbReference type="HOGENOM" id="CLU_003782_4_2_1"/>
<dbReference type="PIRSF" id="PIRSF001251">
    <property type="entry name" value="AMP_deaminase_met"/>
    <property type="match status" value="1"/>
</dbReference>
<name>F0WWZ5_9STRA</name>
<protein>
    <recommendedName>
        <fullName evidence="4 9">AMP deaminase</fullName>
        <ecNumber evidence="4 9">3.5.4.6</ecNumber>
    </recommendedName>
</protein>
<evidence type="ECO:0000256" key="5">
    <source>
        <dbReference type="ARBA" id="ARBA00022723"/>
    </source>
</evidence>
<dbReference type="AlphaFoldDB" id="F0WWZ5"/>
<evidence type="ECO:0000256" key="4">
    <source>
        <dbReference type="ARBA" id="ARBA00012775"/>
    </source>
</evidence>
<evidence type="ECO:0000256" key="1">
    <source>
        <dbReference type="ARBA" id="ARBA00001947"/>
    </source>
</evidence>
<dbReference type="GO" id="GO:0003876">
    <property type="term" value="F:AMP deaminase activity"/>
    <property type="evidence" value="ECO:0007669"/>
    <property type="project" value="UniProtKB-EC"/>
</dbReference>
<accession>F0WWZ5</accession>
<dbReference type="GO" id="GO:0005829">
    <property type="term" value="C:cytosol"/>
    <property type="evidence" value="ECO:0007669"/>
    <property type="project" value="TreeGrafter"/>
</dbReference>
<reference evidence="10" key="1">
    <citation type="journal article" date="2011" name="PLoS Biol.">
        <title>Gene gain and loss during evolution of obligate parasitism in the white rust pathogen of Arabidopsis thaliana.</title>
        <authorList>
            <person name="Kemen E."/>
            <person name="Gardiner A."/>
            <person name="Schultz-Larsen T."/>
            <person name="Kemen A.C."/>
            <person name="Balmuth A.L."/>
            <person name="Robert-Seilaniantz A."/>
            <person name="Bailey K."/>
            <person name="Holub E."/>
            <person name="Studholme D.J."/>
            <person name="Maclean D."/>
            <person name="Jones J.D."/>
        </authorList>
    </citation>
    <scope>NUCLEOTIDE SEQUENCE</scope>
</reference>
<keyword evidence="6 9" id="KW-0378">Hydrolase</keyword>
<dbReference type="Gene3D" id="3.20.20.140">
    <property type="entry name" value="Metal-dependent hydrolases"/>
    <property type="match status" value="1"/>
</dbReference>
<dbReference type="FunFam" id="4.10.800.20:FF:000001">
    <property type="entry name" value="AMP deaminase"/>
    <property type="match status" value="1"/>
</dbReference>
<dbReference type="PANTHER" id="PTHR11359:SF0">
    <property type="entry name" value="AMP DEAMINASE"/>
    <property type="match status" value="1"/>
</dbReference>
<evidence type="ECO:0000256" key="9">
    <source>
        <dbReference type="PIRNR" id="PIRNR001251"/>
    </source>
</evidence>
<dbReference type="FunFam" id="3.20.20.140:FF:000035">
    <property type="entry name" value="Probable amp deaminase"/>
    <property type="match status" value="1"/>
</dbReference>
<dbReference type="EMBL" id="FR824383">
    <property type="protein sequence ID" value="CCA25981.1"/>
    <property type="molecule type" value="Genomic_DNA"/>
</dbReference>
<evidence type="ECO:0000256" key="6">
    <source>
        <dbReference type="ARBA" id="ARBA00022801"/>
    </source>
</evidence>
<comment type="pathway">
    <text evidence="2">Purine metabolism; IMP biosynthesis via salvage pathway; IMP from AMP: step 1/1.</text>
</comment>
<evidence type="ECO:0000256" key="2">
    <source>
        <dbReference type="ARBA" id="ARBA00004955"/>
    </source>
</evidence>
<comment type="similarity">
    <text evidence="3 9">Belongs to the metallo-dependent hydrolases superfamily. Adenosine and AMP deaminases family.</text>
</comment>
<proteinExistence type="inferred from homology"/>
<dbReference type="InterPro" id="IPR032466">
    <property type="entry name" value="Metal_Hydrolase"/>
</dbReference>
<comment type="catalytic activity">
    <reaction evidence="9">
        <text>AMP + H2O + H(+) = IMP + NH4(+)</text>
        <dbReference type="Rhea" id="RHEA:14777"/>
        <dbReference type="ChEBI" id="CHEBI:15377"/>
        <dbReference type="ChEBI" id="CHEBI:15378"/>
        <dbReference type="ChEBI" id="CHEBI:28938"/>
        <dbReference type="ChEBI" id="CHEBI:58053"/>
        <dbReference type="ChEBI" id="CHEBI:456215"/>
        <dbReference type="EC" id="3.5.4.6"/>
    </reaction>
</comment>
<dbReference type="InterPro" id="IPR006650">
    <property type="entry name" value="A/AMP_deam_AS"/>
</dbReference>
<keyword evidence="5 9" id="KW-0479">Metal-binding</keyword>
<dbReference type="PANTHER" id="PTHR11359">
    <property type="entry name" value="AMP DEAMINASE"/>
    <property type="match status" value="1"/>
</dbReference>
<evidence type="ECO:0000256" key="8">
    <source>
        <dbReference type="ARBA" id="ARBA00023080"/>
    </source>
</evidence>
<reference evidence="10" key="2">
    <citation type="submission" date="2011-02" db="EMBL/GenBank/DDBJ databases">
        <authorList>
            <person name="MacLean D."/>
        </authorList>
    </citation>
    <scope>NUCLEOTIDE SEQUENCE</scope>
</reference>
<dbReference type="EC" id="3.5.4.6" evidence="4 9"/>